<evidence type="ECO:0000313" key="3">
    <source>
        <dbReference type="EMBL" id="QES35112.1"/>
    </source>
</evidence>
<feature type="domain" description="Trypsin-co-occurring" evidence="2">
    <location>
        <begin position="1"/>
        <end position="78"/>
    </location>
</feature>
<proteinExistence type="predicted"/>
<dbReference type="InterPro" id="IPR045608">
    <property type="entry name" value="Trypco2"/>
</dbReference>
<feature type="compositionally biased region" description="Basic and acidic residues" evidence="1">
    <location>
        <begin position="85"/>
        <end position="98"/>
    </location>
</feature>
<organism evidence="3 4">
    <name type="scientific">Streptomyces venezuelae</name>
    <dbReference type="NCBI Taxonomy" id="54571"/>
    <lineage>
        <taxon>Bacteria</taxon>
        <taxon>Bacillati</taxon>
        <taxon>Actinomycetota</taxon>
        <taxon>Actinomycetes</taxon>
        <taxon>Kitasatosporales</taxon>
        <taxon>Streptomycetaceae</taxon>
        <taxon>Streptomyces</taxon>
    </lineage>
</organism>
<dbReference type="AlphaFoldDB" id="A0A5P2BX98"/>
<name>A0A5P2BX98_STRVZ</name>
<sequence>MGLAEAIGAVRAELRRAAEEGRGQDLQFRTGPVELEFTVDVRKDAEARAKVLVLPFGAEAKASRSKGTVNRLKVTLQPVDPSTGEDARVGDDVDERPR</sequence>
<reference evidence="3 4" key="1">
    <citation type="submission" date="2018-05" db="EMBL/GenBank/DDBJ databases">
        <title>Streptomyces venezuelae.</title>
        <authorList>
            <person name="Kim W."/>
            <person name="Lee N."/>
            <person name="Cho B.-K."/>
        </authorList>
    </citation>
    <scope>NUCLEOTIDE SEQUENCE [LARGE SCALE GENOMIC DNA]</scope>
    <source>
        <strain evidence="3 4">ATCC 14584</strain>
    </source>
</reference>
<dbReference type="OrthoDB" id="3696289at2"/>
<evidence type="ECO:0000313" key="4">
    <source>
        <dbReference type="Proteomes" id="UP000322927"/>
    </source>
</evidence>
<accession>A0A5P2BX98</accession>
<evidence type="ECO:0000256" key="1">
    <source>
        <dbReference type="SAM" id="MobiDB-lite"/>
    </source>
</evidence>
<feature type="region of interest" description="Disordered" evidence="1">
    <location>
        <begin position="75"/>
        <end position="98"/>
    </location>
</feature>
<dbReference type="Pfam" id="PF19631">
    <property type="entry name" value="Trypco2"/>
    <property type="match status" value="1"/>
</dbReference>
<dbReference type="EMBL" id="CP029192">
    <property type="protein sequence ID" value="QES35112.1"/>
    <property type="molecule type" value="Genomic_DNA"/>
</dbReference>
<gene>
    <name evidence="3" type="ORF">DEJ48_18365</name>
</gene>
<evidence type="ECO:0000259" key="2">
    <source>
        <dbReference type="Pfam" id="PF19631"/>
    </source>
</evidence>
<dbReference type="Proteomes" id="UP000322927">
    <property type="component" value="Chromosome"/>
</dbReference>
<protein>
    <recommendedName>
        <fullName evidence="2">Trypsin-co-occurring domain-containing protein</fullName>
    </recommendedName>
</protein>